<dbReference type="GO" id="GO:0016757">
    <property type="term" value="F:glycosyltransferase activity"/>
    <property type="evidence" value="ECO:0007669"/>
    <property type="project" value="UniProtKB-KW"/>
</dbReference>
<dbReference type="SMART" id="SM00028">
    <property type="entry name" value="TPR"/>
    <property type="match status" value="5"/>
</dbReference>
<dbReference type="Proteomes" id="UP000225379">
    <property type="component" value="Unassembled WGS sequence"/>
</dbReference>
<dbReference type="EMBL" id="PDKW01000036">
    <property type="protein sequence ID" value="PGH59364.1"/>
    <property type="molecule type" value="Genomic_DNA"/>
</dbReference>
<organism evidence="1 2">
    <name type="scientific">Azospirillum palustre</name>
    <dbReference type="NCBI Taxonomy" id="2044885"/>
    <lineage>
        <taxon>Bacteria</taxon>
        <taxon>Pseudomonadati</taxon>
        <taxon>Pseudomonadota</taxon>
        <taxon>Alphaproteobacteria</taxon>
        <taxon>Rhodospirillales</taxon>
        <taxon>Azospirillaceae</taxon>
        <taxon>Azospirillum</taxon>
    </lineage>
</organism>
<dbReference type="RefSeq" id="WP_098734713.1">
    <property type="nucleotide sequence ID" value="NZ_PDKW01000036.1"/>
</dbReference>
<dbReference type="OrthoDB" id="7278101at2"/>
<keyword evidence="1" id="KW-0808">Transferase</keyword>
<dbReference type="InterPro" id="IPR011990">
    <property type="entry name" value="TPR-like_helical_dom_sf"/>
</dbReference>
<keyword evidence="2" id="KW-1185">Reference proteome</keyword>
<dbReference type="PANTHER" id="PTHR44998:SF1">
    <property type="entry name" value="UDP-N-ACETYLGLUCOSAMINE--PEPTIDE N-ACETYLGLUCOSAMINYLTRANSFERASE 110 KDA SUBUNIT"/>
    <property type="match status" value="1"/>
</dbReference>
<reference evidence="2" key="1">
    <citation type="submission" date="2017-10" db="EMBL/GenBank/DDBJ databases">
        <authorList>
            <person name="Kravchenko I.K."/>
            <person name="Grouzdev D.S."/>
        </authorList>
    </citation>
    <scope>NUCLEOTIDE SEQUENCE [LARGE SCALE GENOMIC DNA]</scope>
    <source>
        <strain evidence="2">B2</strain>
    </source>
</reference>
<dbReference type="InterPro" id="IPR019734">
    <property type="entry name" value="TPR_rpt"/>
</dbReference>
<evidence type="ECO:0000313" key="2">
    <source>
        <dbReference type="Proteomes" id="UP000225379"/>
    </source>
</evidence>
<evidence type="ECO:0000313" key="1">
    <source>
        <dbReference type="EMBL" id="PGH59364.1"/>
    </source>
</evidence>
<proteinExistence type="predicted"/>
<keyword evidence="1" id="KW-0328">Glycosyltransferase</keyword>
<dbReference type="Pfam" id="PF13432">
    <property type="entry name" value="TPR_16"/>
    <property type="match status" value="1"/>
</dbReference>
<name>A0A2B8BDE1_9PROT</name>
<dbReference type="Pfam" id="PF14559">
    <property type="entry name" value="TPR_19"/>
    <property type="match status" value="1"/>
</dbReference>
<dbReference type="PANTHER" id="PTHR44998">
    <property type="match status" value="1"/>
</dbReference>
<comment type="caution">
    <text evidence="1">The sequence shown here is derived from an EMBL/GenBank/DDBJ whole genome shotgun (WGS) entry which is preliminary data.</text>
</comment>
<dbReference type="AlphaFoldDB" id="A0A2B8BDE1"/>
<dbReference type="SUPFAM" id="SSF48452">
    <property type="entry name" value="TPR-like"/>
    <property type="match status" value="1"/>
</dbReference>
<dbReference type="Gene3D" id="1.25.40.10">
    <property type="entry name" value="Tetratricopeptide repeat domain"/>
    <property type="match status" value="2"/>
</dbReference>
<protein>
    <submittedName>
        <fullName evidence="1">UDP-N-acetylglucosamine-peptide N-acetylglucosaminyltransferase</fullName>
    </submittedName>
</protein>
<gene>
    <name evidence="1" type="ORF">CRT60_01720</name>
</gene>
<accession>A0A2B8BDE1</accession>
<sequence>MATLSEATLLAFDLHAAGRFAEAETLYARVLEAEPRYPDALHLSGILLGQTGRLEEGLARIAEAVARRPDSAEYLLNYGNLLRAAGRTGAAMDAYRRAHALGAPQAAEPLSGLLLDHGTGCLDGRDPTAAEAAFMEASRLRPGDLRIRTGLADARFDRQDWEAALAAYRAVLALSPSSRLVWYNSGVAACNAGRMAEAVTAFRCAGTLAPDHLDTQEYLVATLFHCGRMAEAASEACAILTWKAKAAREGQQGVGAAPVPAASQDGRTRRIISFSLWGSASLYTQGALENVRLAAEFYPGWTCRIHHDESVPASVLDELAAAGAELVAMEAGSGPVRGLFWRFLVSDDPTVSHFLCRDADSRLNSRERAAVDAWLASGLPFHVMRDHIMHTELMLAGMWGGRAGILPPMASLVEVAARAEDGRLGDQRFLGRVVWPLIEGCCLVHDSAHDGHGLPFPDVPIDARFRFTHVGACLKDT</sequence>